<feature type="transmembrane region" description="Helical" evidence="1">
    <location>
        <begin position="33"/>
        <end position="51"/>
    </location>
</feature>
<dbReference type="Proteomes" id="UP000319010">
    <property type="component" value="Unassembled WGS sequence"/>
</dbReference>
<evidence type="ECO:0000313" key="3">
    <source>
        <dbReference type="Proteomes" id="UP000319010"/>
    </source>
</evidence>
<keyword evidence="1" id="KW-0472">Membrane</keyword>
<gene>
    <name evidence="2" type="ORF">FK256_13445</name>
</gene>
<feature type="transmembrane region" description="Helical" evidence="1">
    <location>
        <begin position="186"/>
        <end position="207"/>
    </location>
</feature>
<name>A0A507ZV27_9ACTO</name>
<sequence>MMAMDRSALGIVIGLEARKLARATVTRVATLAALTLVTVTTAGGYAAAMHAGDTDMGRKAASMVTSPGWDGYTGLGATSVSATILLAVGVVMSWGVGREFTDGTIVGLFAIPPALRTIATAKMVVTLSWAVLLGAGEAALLMTAGLLLGLGVAGAAGCFATLLLVSVALGAGVLPVMWAATWWRSYLAGIGLTLVILVVTNLAAGFGLGSYVPWSIPIVWASHQTEVSTPLLAVPVMTAAIGAWITYRSWDRLQLGAD</sequence>
<accession>A0A507ZV27</accession>
<reference evidence="2 3" key="1">
    <citation type="submission" date="2019-06" db="EMBL/GenBank/DDBJ databases">
        <title>Draft genome sequence of Actinomyces johnsonii CCUG 34287T.</title>
        <authorList>
            <person name="Salva-Serra F."/>
            <person name="Cardew S."/>
            <person name="Moore E."/>
        </authorList>
    </citation>
    <scope>NUCLEOTIDE SEQUENCE [LARGE SCALE GENOMIC DNA]</scope>
    <source>
        <strain evidence="2 3">CCUG 34287</strain>
    </source>
</reference>
<dbReference type="AlphaFoldDB" id="A0A507ZV27"/>
<feature type="transmembrane region" description="Helical" evidence="1">
    <location>
        <begin position="154"/>
        <end position="174"/>
    </location>
</feature>
<keyword evidence="1" id="KW-0812">Transmembrane</keyword>
<keyword evidence="1" id="KW-1133">Transmembrane helix</keyword>
<feature type="transmembrane region" description="Helical" evidence="1">
    <location>
        <begin position="126"/>
        <end position="148"/>
    </location>
</feature>
<evidence type="ECO:0000313" key="2">
    <source>
        <dbReference type="EMBL" id="TQD41550.1"/>
    </source>
</evidence>
<feature type="transmembrane region" description="Helical" evidence="1">
    <location>
        <begin position="227"/>
        <end position="247"/>
    </location>
</feature>
<comment type="caution">
    <text evidence="2">The sequence shown here is derived from an EMBL/GenBank/DDBJ whole genome shotgun (WGS) entry which is preliminary data.</text>
</comment>
<feature type="transmembrane region" description="Helical" evidence="1">
    <location>
        <begin position="72"/>
        <end position="94"/>
    </location>
</feature>
<protein>
    <submittedName>
        <fullName evidence="2">ABC transporter permease</fullName>
    </submittedName>
</protein>
<evidence type="ECO:0000256" key="1">
    <source>
        <dbReference type="SAM" id="Phobius"/>
    </source>
</evidence>
<organism evidence="2 3">
    <name type="scientific">Actinomyces johnsonii</name>
    <dbReference type="NCBI Taxonomy" id="544581"/>
    <lineage>
        <taxon>Bacteria</taxon>
        <taxon>Bacillati</taxon>
        <taxon>Actinomycetota</taxon>
        <taxon>Actinomycetes</taxon>
        <taxon>Actinomycetales</taxon>
        <taxon>Actinomycetaceae</taxon>
        <taxon>Actinomyces</taxon>
    </lineage>
</organism>
<dbReference type="Pfam" id="PF12730">
    <property type="entry name" value="ABC2_membrane_4"/>
    <property type="match status" value="1"/>
</dbReference>
<proteinExistence type="predicted"/>
<dbReference type="EMBL" id="VICB01000025">
    <property type="protein sequence ID" value="TQD41550.1"/>
    <property type="molecule type" value="Genomic_DNA"/>
</dbReference>
<dbReference type="RefSeq" id="WP_141425090.1">
    <property type="nucleotide sequence ID" value="NZ_JASPFB010000004.1"/>
</dbReference>